<protein>
    <submittedName>
        <fullName evidence="2">Uncharacterized protein</fullName>
    </submittedName>
</protein>
<comment type="caution">
    <text evidence="2">The sequence shown here is derived from an EMBL/GenBank/DDBJ whole genome shotgun (WGS) entry which is preliminary data.</text>
</comment>
<proteinExistence type="predicted"/>
<evidence type="ECO:0000313" key="2">
    <source>
        <dbReference type="EMBL" id="KAL3731566.1"/>
    </source>
</evidence>
<dbReference type="AlphaFoldDB" id="A0ABD3JUH8"/>
<feature type="transmembrane region" description="Helical" evidence="1">
    <location>
        <begin position="144"/>
        <end position="164"/>
    </location>
</feature>
<keyword evidence="1" id="KW-0812">Transmembrane</keyword>
<reference evidence="2 3" key="1">
    <citation type="submission" date="2024-11" db="EMBL/GenBank/DDBJ databases">
        <title>Chromosome-level genome assembly of Eucalyptus globulus Labill. provides insights into its genome evolution.</title>
        <authorList>
            <person name="Li X."/>
        </authorList>
    </citation>
    <scope>NUCLEOTIDE SEQUENCE [LARGE SCALE GENOMIC DNA]</scope>
    <source>
        <strain evidence="2">CL2024</strain>
        <tissue evidence="2">Fresh tender leaves</tissue>
    </source>
</reference>
<feature type="transmembrane region" description="Helical" evidence="1">
    <location>
        <begin position="176"/>
        <end position="194"/>
    </location>
</feature>
<feature type="transmembrane region" description="Helical" evidence="1">
    <location>
        <begin position="6"/>
        <end position="28"/>
    </location>
</feature>
<evidence type="ECO:0000313" key="3">
    <source>
        <dbReference type="Proteomes" id="UP001634007"/>
    </source>
</evidence>
<dbReference type="Proteomes" id="UP001634007">
    <property type="component" value="Unassembled WGS sequence"/>
</dbReference>
<sequence>MACHWTWATCSWFISFFANIASHVPWLASSCKDQFSDRTDASASHGGVGPTHWPAVDDSISIVVDVSLPMDDRAICAASSNKNACGTRSTTTTVAASSQPSPVHPIAALFRSQELGKAVLGFTVPMITGLLFNQHQDQGLTHLQASWIALALSVGFAATWNGMLQREVCPRVARTLEHFGVGSILVAFFGLVSSFLPPSLAWVCWLCCGLSCLPFLLCLAPQAAVEEERSVEWVDQCIV</sequence>
<keyword evidence="1" id="KW-0472">Membrane</keyword>
<keyword evidence="1" id="KW-1133">Transmembrane helix</keyword>
<evidence type="ECO:0000256" key="1">
    <source>
        <dbReference type="SAM" id="Phobius"/>
    </source>
</evidence>
<keyword evidence="3" id="KW-1185">Reference proteome</keyword>
<feature type="transmembrane region" description="Helical" evidence="1">
    <location>
        <begin position="115"/>
        <end position="132"/>
    </location>
</feature>
<gene>
    <name evidence="2" type="ORF">ACJRO7_028451</name>
</gene>
<name>A0ABD3JUH8_EUCGL</name>
<organism evidence="2 3">
    <name type="scientific">Eucalyptus globulus</name>
    <name type="common">Tasmanian blue gum</name>
    <dbReference type="NCBI Taxonomy" id="34317"/>
    <lineage>
        <taxon>Eukaryota</taxon>
        <taxon>Viridiplantae</taxon>
        <taxon>Streptophyta</taxon>
        <taxon>Embryophyta</taxon>
        <taxon>Tracheophyta</taxon>
        <taxon>Spermatophyta</taxon>
        <taxon>Magnoliopsida</taxon>
        <taxon>eudicotyledons</taxon>
        <taxon>Gunneridae</taxon>
        <taxon>Pentapetalae</taxon>
        <taxon>rosids</taxon>
        <taxon>malvids</taxon>
        <taxon>Myrtales</taxon>
        <taxon>Myrtaceae</taxon>
        <taxon>Myrtoideae</taxon>
        <taxon>Eucalypteae</taxon>
        <taxon>Eucalyptus</taxon>
    </lineage>
</organism>
<feature type="transmembrane region" description="Helical" evidence="1">
    <location>
        <begin position="200"/>
        <end position="220"/>
    </location>
</feature>
<dbReference type="EMBL" id="JBJKBG010000007">
    <property type="protein sequence ID" value="KAL3731566.1"/>
    <property type="molecule type" value="Genomic_DNA"/>
</dbReference>
<accession>A0ABD3JUH8</accession>